<sequence length="104" mass="10856">MSVRKTTLLHGAPKRPTAPAPHPGMKHAAVIGGEKVMIGGVTPTQVGHMLRGDEVHRPSRGKHLPPVETNPGTRSRRSDAPAGMVAPAAIVDRAAPGAVKSRRV</sequence>
<reference evidence="2" key="1">
    <citation type="submission" date="2024-08" db="EMBL/GenBank/DDBJ databases">
        <authorList>
            <person name="Chaddad Z."/>
            <person name="Lamrabet M."/>
            <person name="Bouhnik O."/>
            <person name="Alami S."/>
            <person name="Wipf D."/>
            <person name="Courty P.E."/>
            <person name="Missbah El Idrissi M."/>
        </authorList>
    </citation>
    <scope>NUCLEOTIDE SEQUENCE</scope>
    <source>
        <strain evidence="2">LLZ17</strain>
    </source>
</reference>
<organism evidence="2">
    <name type="scientific">Bradyrhizobium sp. LLZ17</name>
    <dbReference type="NCBI Taxonomy" id="3239388"/>
    <lineage>
        <taxon>Bacteria</taxon>
        <taxon>Pseudomonadati</taxon>
        <taxon>Pseudomonadota</taxon>
        <taxon>Alphaproteobacteria</taxon>
        <taxon>Hyphomicrobiales</taxon>
        <taxon>Nitrobacteraceae</taxon>
        <taxon>Bradyrhizobium</taxon>
    </lineage>
</organism>
<gene>
    <name evidence="2" type="ORF">AB8Z38_22975</name>
</gene>
<accession>A0AB39XEP9</accession>
<dbReference type="EMBL" id="CP165734">
    <property type="protein sequence ID" value="XDV55616.1"/>
    <property type="molecule type" value="Genomic_DNA"/>
</dbReference>
<feature type="region of interest" description="Disordered" evidence="1">
    <location>
        <begin position="1"/>
        <end position="24"/>
    </location>
</feature>
<evidence type="ECO:0000313" key="2">
    <source>
        <dbReference type="EMBL" id="XDV55616.1"/>
    </source>
</evidence>
<dbReference type="AlphaFoldDB" id="A0AB39XEP9"/>
<proteinExistence type="predicted"/>
<evidence type="ECO:0000256" key="1">
    <source>
        <dbReference type="SAM" id="MobiDB-lite"/>
    </source>
</evidence>
<feature type="region of interest" description="Disordered" evidence="1">
    <location>
        <begin position="54"/>
        <end position="88"/>
    </location>
</feature>
<name>A0AB39XEP9_9BRAD</name>
<protein>
    <submittedName>
        <fullName evidence="2">Uncharacterized protein</fullName>
    </submittedName>
</protein>
<dbReference type="RefSeq" id="WP_369720066.1">
    <property type="nucleotide sequence ID" value="NZ_CP165734.1"/>
</dbReference>